<evidence type="ECO:0000313" key="6">
    <source>
        <dbReference type="Proteomes" id="UP000317940"/>
    </source>
</evidence>
<dbReference type="PANTHER" id="PTHR43918">
    <property type="entry name" value="ACETYLCHOLINESTERASE"/>
    <property type="match status" value="1"/>
</dbReference>
<feature type="domain" description="Carboxylesterase type B" evidence="4">
    <location>
        <begin position="353"/>
        <end position="460"/>
    </location>
</feature>
<sequence>MSTNERPVVETESGSVRGVVEGAVAAFRGVPYAASPVGVRRFAAPAPHPGWPGVRDAARPGPAVPQDPSRLEAVMGTRVPDWAEDGSLTVNVWAPRGAQDRPVLVWFHGGGFTSGSGGWSWYDGGRLAAAGDVVVVTANYRLGPLGYLHLPEEGVENLGVRDQAAVLGWVRRNIAAFGGDPRGLTVGGQSAGAFSALYLALDPLTGPLVDRVITQSGPWGLAPQDPGEAAERSRRLLALLGVTGAAALREVPADRLLAAYRELAGELSRAGDVAPPLYPVLGGFGVPERWERAVAAGRLDGKALLTGTTEDEMTAFFAFDPRVRALTFEQARALAGDRAGRFDQLAAAGPAAALTGVATERFFRDGTTAIADHHAAAGHPAYVYQFDRSPDPDPQRLGAAHCAELPFFFDTLDAYPDSPMLGAPSPAARELARTFSRAAASFTATGRPEAPDWQPYRPGDQLTVRHFG</sequence>
<evidence type="ECO:0000256" key="2">
    <source>
        <dbReference type="ARBA" id="ARBA00022801"/>
    </source>
</evidence>
<dbReference type="EC" id="3.1.1.-" evidence="3"/>
<dbReference type="GO" id="GO:0052689">
    <property type="term" value="F:carboxylic ester hydrolase activity"/>
    <property type="evidence" value="ECO:0007669"/>
    <property type="project" value="TreeGrafter"/>
</dbReference>
<comment type="similarity">
    <text evidence="1 3">Belongs to the type-B carboxylesterase/lipase family.</text>
</comment>
<keyword evidence="6" id="KW-1185">Reference proteome</keyword>
<name>A0A561T6U0_9ACTN</name>
<dbReference type="PROSITE" id="PS00122">
    <property type="entry name" value="CARBOXYLESTERASE_B_1"/>
    <property type="match status" value="1"/>
</dbReference>
<reference evidence="5 6" key="1">
    <citation type="submission" date="2019-06" db="EMBL/GenBank/DDBJ databases">
        <title>Sequencing the genomes of 1000 actinobacteria strains.</title>
        <authorList>
            <person name="Klenk H.-P."/>
        </authorList>
    </citation>
    <scope>NUCLEOTIDE SEQUENCE [LARGE SCALE GENOMIC DNA]</scope>
    <source>
        <strain evidence="5 6">DSM 44826</strain>
    </source>
</reference>
<dbReference type="SUPFAM" id="SSF53474">
    <property type="entry name" value="alpha/beta-Hydrolases"/>
    <property type="match status" value="1"/>
</dbReference>
<comment type="caution">
    <text evidence="5">The sequence shown here is derived from an EMBL/GenBank/DDBJ whole genome shotgun (WGS) entry which is preliminary data.</text>
</comment>
<dbReference type="InterPro" id="IPR029058">
    <property type="entry name" value="AB_hydrolase_fold"/>
</dbReference>
<evidence type="ECO:0000259" key="4">
    <source>
        <dbReference type="Pfam" id="PF00135"/>
    </source>
</evidence>
<dbReference type="PANTHER" id="PTHR43918:SF4">
    <property type="entry name" value="CARBOXYLIC ESTER HYDROLASE"/>
    <property type="match status" value="1"/>
</dbReference>
<dbReference type="OrthoDB" id="3199405at2"/>
<protein>
    <recommendedName>
        <fullName evidence="3">Carboxylic ester hydrolase</fullName>
        <ecNumber evidence="3">3.1.1.-</ecNumber>
    </recommendedName>
</protein>
<evidence type="ECO:0000256" key="3">
    <source>
        <dbReference type="RuleBase" id="RU361235"/>
    </source>
</evidence>
<dbReference type="Gene3D" id="3.40.50.1820">
    <property type="entry name" value="alpha/beta hydrolase"/>
    <property type="match status" value="1"/>
</dbReference>
<proteinExistence type="inferred from homology"/>
<gene>
    <name evidence="5" type="ORF">FHX73_14306</name>
</gene>
<evidence type="ECO:0000313" key="5">
    <source>
        <dbReference type="EMBL" id="TWF82824.1"/>
    </source>
</evidence>
<organism evidence="5 6">
    <name type="scientific">Kitasatospora viridis</name>
    <dbReference type="NCBI Taxonomy" id="281105"/>
    <lineage>
        <taxon>Bacteria</taxon>
        <taxon>Bacillati</taxon>
        <taxon>Actinomycetota</taxon>
        <taxon>Actinomycetes</taxon>
        <taxon>Kitasatosporales</taxon>
        <taxon>Streptomycetaceae</taxon>
        <taxon>Kitasatospora</taxon>
    </lineage>
</organism>
<dbReference type="EMBL" id="VIWT01000004">
    <property type="protein sequence ID" value="TWF82824.1"/>
    <property type="molecule type" value="Genomic_DNA"/>
</dbReference>
<feature type="domain" description="Carboxylesterase type B" evidence="4">
    <location>
        <begin position="6"/>
        <end position="322"/>
    </location>
</feature>
<accession>A0A561T6U0</accession>
<dbReference type="InterPro" id="IPR019826">
    <property type="entry name" value="Carboxylesterase_B_AS"/>
</dbReference>
<dbReference type="RefSeq" id="WP_145910094.1">
    <property type="nucleotide sequence ID" value="NZ_BAAAMZ010000009.1"/>
</dbReference>
<dbReference type="Proteomes" id="UP000317940">
    <property type="component" value="Unassembled WGS sequence"/>
</dbReference>
<evidence type="ECO:0000256" key="1">
    <source>
        <dbReference type="ARBA" id="ARBA00005964"/>
    </source>
</evidence>
<dbReference type="AlphaFoldDB" id="A0A561T6U0"/>
<keyword evidence="2 3" id="KW-0378">Hydrolase</keyword>
<dbReference type="InterPro" id="IPR050654">
    <property type="entry name" value="AChE-related_enzymes"/>
</dbReference>
<dbReference type="InterPro" id="IPR002018">
    <property type="entry name" value="CarbesteraseB"/>
</dbReference>
<dbReference type="Pfam" id="PF00135">
    <property type="entry name" value="COesterase"/>
    <property type="match status" value="2"/>
</dbReference>